<sequence>MVEWQDSGLPITKQAEQLGFNRPSLYYKPVEPSAEEGAIKHQFDEVYKKYPFLGPVG</sequence>
<dbReference type="AlphaFoldDB" id="A0A0D0G0C8"/>
<comment type="caution">
    <text evidence="1">The sequence shown here is derived from an EMBL/GenBank/DDBJ whole genome shotgun (WGS) entry which is preliminary data.</text>
</comment>
<dbReference type="GeneID" id="92959375"/>
<dbReference type="Proteomes" id="UP000032076">
    <property type="component" value="Unassembled WGS sequence"/>
</dbReference>
<dbReference type="RefSeq" id="WP_156103129.1">
    <property type="nucleotide sequence ID" value="NZ_CCRF01000009.1"/>
</dbReference>
<name>A0A0D0G0C8_9BACI</name>
<gene>
    <name evidence="1" type="ORF">B4167_2932</name>
</gene>
<protein>
    <submittedName>
        <fullName evidence="1">Uncharacterized protein</fullName>
    </submittedName>
</protein>
<accession>A0A0D0G0C8</accession>
<proteinExistence type="predicted"/>
<evidence type="ECO:0000313" key="1">
    <source>
        <dbReference type="EMBL" id="KIO72630.1"/>
    </source>
</evidence>
<reference evidence="1 2" key="1">
    <citation type="submission" date="2015-01" db="EMBL/GenBank/DDBJ databases">
        <title>Draft Genome Sequences of Four Bacillus thermoamylovorans Strains, Isolated From Food Products.</title>
        <authorList>
            <person name="Krawcyk A.O."/>
            <person name="Berendsen E.M."/>
            <person name="Eijlander R.T."/>
            <person name="de Jong A."/>
            <person name="Wells-Bennik M."/>
            <person name="Kuipers O.P."/>
        </authorList>
    </citation>
    <scope>NUCLEOTIDE SEQUENCE [LARGE SCALE GENOMIC DNA]</scope>
    <source>
        <strain evidence="1 2">B4167</strain>
    </source>
</reference>
<organism evidence="1 2">
    <name type="scientific">Caldibacillus thermoamylovorans</name>
    <dbReference type="NCBI Taxonomy" id="35841"/>
    <lineage>
        <taxon>Bacteria</taxon>
        <taxon>Bacillati</taxon>
        <taxon>Bacillota</taxon>
        <taxon>Bacilli</taxon>
        <taxon>Bacillales</taxon>
        <taxon>Bacillaceae</taxon>
        <taxon>Caldibacillus</taxon>
    </lineage>
</organism>
<dbReference type="EMBL" id="JXLU01000090">
    <property type="protein sequence ID" value="KIO72630.1"/>
    <property type="molecule type" value="Genomic_DNA"/>
</dbReference>
<evidence type="ECO:0000313" key="2">
    <source>
        <dbReference type="Proteomes" id="UP000032076"/>
    </source>
</evidence>
<dbReference type="OrthoDB" id="9775203at2"/>